<comment type="caution">
    <text evidence="1">The sequence shown here is derived from an EMBL/GenBank/DDBJ whole genome shotgun (WGS) entry which is preliminary data.</text>
</comment>
<evidence type="ECO:0000313" key="2">
    <source>
        <dbReference type="Proteomes" id="UP000283522"/>
    </source>
</evidence>
<dbReference type="AlphaFoldDB" id="A0A418PX74"/>
<accession>A0A418PX74</accession>
<organism evidence="1 2">
    <name type="scientific">Algoriphagus lacus</name>
    <dbReference type="NCBI Taxonomy" id="2056311"/>
    <lineage>
        <taxon>Bacteria</taxon>
        <taxon>Pseudomonadati</taxon>
        <taxon>Bacteroidota</taxon>
        <taxon>Cytophagia</taxon>
        <taxon>Cytophagales</taxon>
        <taxon>Cyclobacteriaceae</taxon>
        <taxon>Algoriphagus</taxon>
    </lineage>
</organism>
<evidence type="ECO:0000313" key="1">
    <source>
        <dbReference type="EMBL" id="RIW18750.1"/>
    </source>
</evidence>
<dbReference type="EMBL" id="QXML01000001">
    <property type="protein sequence ID" value="RIW18750.1"/>
    <property type="molecule type" value="Genomic_DNA"/>
</dbReference>
<sequence length="212" mass="23867">MALPLTAQQNPNSSRLEVGLDVLSLFDKNSLPAYSLFGRYWINPSGEKPAFLRSRLGYQTTNNTTNTTKEFYTYQEFRKQNLLATIGFQKDIYTTPVTSFYYGADIVHQRLNDLQFLTYGDEVIELAGIETINDNTNISTSISGFVGFSRKFKGNIALSFESALYIRQSSSSYQYSAIFLDGSINNIAQNSSKKFIAGANPFYQIVLTITIR</sequence>
<protein>
    <recommendedName>
        <fullName evidence="3">DUF481 domain-containing protein</fullName>
    </recommendedName>
</protein>
<reference evidence="1 2" key="1">
    <citation type="submission" date="2018-09" db="EMBL/GenBank/DDBJ databases">
        <authorList>
            <person name="Wang X."/>
            <person name="Du Z."/>
        </authorList>
    </citation>
    <scope>NUCLEOTIDE SEQUENCE [LARGE SCALE GENOMIC DNA]</scope>
    <source>
        <strain evidence="1 2">N3</strain>
    </source>
</reference>
<keyword evidence="2" id="KW-1185">Reference proteome</keyword>
<proteinExistence type="predicted"/>
<dbReference type="Proteomes" id="UP000283522">
    <property type="component" value="Unassembled WGS sequence"/>
</dbReference>
<evidence type="ECO:0008006" key="3">
    <source>
        <dbReference type="Google" id="ProtNLM"/>
    </source>
</evidence>
<gene>
    <name evidence="1" type="ORF">D0X99_03450</name>
</gene>
<name>A0A418PX74_9BACT</name>